<comment type="caution">
    <text evidence="3">The sequence shown here is derived from an EMBL/GenBank/DDBJ whole genome shotgun (WGS) entry which is preliminary data.</text>
</comment>
<sequence>MPVSRGKNLLRARDLSFKSVWRELRAQGWTSRKAPGRSLDDRYRYVRPGGDPKGEEGVDFFIGAEAVLESSSRASASFSAPAGFSGHARSRGRAATGAPVATPAAASTTPPPVIPSPLSPQPPNDNPAAFTTPVRCSKQRLRSNGPVRGQLIPTSPHEVIDLEAVSEEDDDEVDDDDGDEDFVDDDIVGSVSDAGTIESVDESFQPELATRDVMSDRVDDLNLTAPDEDSKDFEVMESGDEAAKDDMFVDDDDADIFTGDVQEIGESVDDDDAEAEVEHEFQFAERFLDDIGGIQEVLAGNLKKEVLKDMAKTGWEDVVQPDTREYMQTPYEPVVNTSSYPGLRQGYSGASADALRRGESPLALFFYFMPVPLWQHIAVCTNEYRKEMIPQRVDEALRRYKKRRRAHASLPKKTRRDILHDLQNEKTILPHEICRFFGLLIARAIMPNREKLANHWKTTDEGGIPRGTFGAFLSRDRFQQISRNLHFNPNNHEQAKRDRAWKIRKLVDVLQTTFERGYVAPAYLAFDEAILPSRSSFNKMRVYLK</sequence>
<evidence type="ECO:0000259" key="2">
    <source>
        <dbReference type="Pfam" id="PF13843"/>
    </source>
</evidence>
<dbReference type="Pfam" id="PF13843">
    <property type="entry name" value="DDE_Tnp_1_7"/>
    <property type="match status" value="1"/>
</dbReference>
<evidence type="ECO:0000256" key="1">
    <source>
        <dbReference type="SAM" id="MobiDB-lite"/>
    </source>
</evidence>
<evidence type="ECO:0000313" key="3">
    <source>
        <dbReference type="EMBL" id="POM71406.1"/>
    </source>
</evidence>
<feature type="compositionally biased region" description="Low complexity" evidence="1">
    <location>
        <begin position="77"/>
        <end position="87"/>
    </location>
</feature>
<dbReference type="PANTHER" id="PTHR37069">
    <property type="entry name" value="DDE_TNP_1_7 DOMAIN-CONTAINING PROTEIN"/>
    <property type="match status" value="1"/>
</dbReference>
<organism evidence="3 4">
    <name type="scientific">Phytophthora palmivora</name>
    <dbReference type="NCBI Taxonomy" id="4796"/>
    <lineage>
        <taxon>Eukaryota</taxon>
        <taxon>Sar</taxon>
        <taxon>Stramenopiles</taxon>
        <taxon>Oomycota</taxon>
        <taxon>Peronosporomycetes</taxon>
        <taxon>Peronosporales</taxon>
        <taxon>Peronosporaceae</taxon>
        <taxon>Phytophthora</taxon>
    </lineage>
</organism>
<name>A0A2P4Y0S6_9STRA</name>
<dbReference type="AlphaFoldDB" id="A0A2P4Y0S6"/>
<keyword evidence="4" id="KW-1185">Reference proteome</keyword>
<feature type="compositionally biased region" description="Low complexity" evidence="1">
    <location>
        <begin position="94"/>
        <end position="108"/>
    </location>
</feature>
<feature type="non-terminal residue" evidence="3">
    <location>
        <position position="545"/>
    </location>
</feature>
<dbReference type="Proteomes" id="UP000237271">
    <property type="component" value="Unassembled WGS sequence"/>
</dbReference>
<dbReference type="PANTHER" id="PTHR37069:SF2">
    <property type="entry name" value="PIGGYBAC TRANSPOSABLE ELEMENT-DERIVED PROTEIN DOMAIN-CONTAINING PROTEIN"/>
    <property type="match status" value="1"/>
</dbReference>
<feature type="region of interest" description="Disordered" evidence="1">
    <location>
        <begin position="77"/>
        <end position="131"/>
    </location>
</feature>
<feature type="compositionally biased region" description="Pro residues" evidence="1">
    <location>
        <begin position="109"/>
        <end position="125"/>
    </location>
</feature>
<proteinExistence type="predicted"/>
<reference evidence="3 4" key="1">
    <citation type="journal article" date="2017" name="Genome Biol. Evol.">
        <title>Phytophthora megakarya and P. palmivora, closely related causal agents of cacao black pod rot, underwent increases in genome sizes and gene numbers by different mechanisms.</title>
        <authorList>
            <person name="Ali S.S."/>
            <person name="Shao J."/>
            <person name="Lary D.J."/>
            <person name="Kronmiller B."/>
            <person name="Shen D."/>
            <person name="Strem M.D."/>
            <person name="Amoako-Attah I."/>
            <person name="Akrofi A.Y."/>
            <person name="Begoude B.A."/>
            <person name="Ten Hoopen G.M."/>
            <person name="Coulibaly K."/>
            <person name="Kebe B.I."/>
            <person name="Melnick R.L."/>
            <person name="Guiltinan M.J."/>
            <person name="Tyler B.M."/>
            <person name="Meinhardt L.W."/>
            <person name="Bailey B.A."/>
        </authorList>
    </citation>
    <scope>NUCLEOTIDE SEQUENCE [LARGE SCALE GENOMIC DNA]</scope>
    <source>
        <strain evidence="4">sbr112.9</strain>
    </source>
</reference>
<accession>A0A2P4Y0S6</accession>
<evidence type="ECO:0000313" key="4">
    <source>
        <dbReference type="Proteomes" id="UP000237271"/>
    </source>
</evidence>
<feature type="domain" description="PiggyBac transposable element-derived protein" evidence="2">
    <location>
        <begin position="360"/>
        <end position="538"/>
    </location>
</feature>
<dbReference type="InterPro" id="IPR029526">
    <property type="entry name" value="PGBD"/>
</dbReference>
<gene>
    <name evidence="3" type="ORF">PHPALM_12039</name>
</gene>
<feature type="region of interest" description="Disordered" evidence="1">
    <location>
        <begin position="164"/>
        <end position="183"/>
    </location>
</feature>
<dbReference type="OrthoDB" id="129251at2759"/>
<protein>
    <recommendedName>
        <fullName evidence="2">PiggyBac transposable element-derived protein domain-containing protein</fullName>
    </recommendedName>
</protein>
<dbReference type="EMBL" id="NCKW01006506">
    <property type="protein sequence ID" value="POM71406.1"/>
    <property type="molecule type" value="Genomic_DNA"/>
</dbReference>